<comment type="caution">
    <text evidence="1">The sequence shown here is derived from an EMBL/GenBank/DDBJ whole genome shotgun (WGS) entry which is preliminary data.</text>
</comment>
<reference evidence="1" key="1">
    <citation type="journal article" date="2014" name="Front. Microbiol.">
        <title>High frequency of phylogenetically diverse reductive dehalogenase-homologous genes in deep subseafloor sedimentary metagenomes.</title>
        <authorList>
            <person name="Kawai M."/>
            <person name="Futagami T."/>
            <person name="Toyoda A."/>
            <person name="Takaki Y."/>
            <person name="Nishi S."/>
            <person name="Hori S."/>
            <person name="Arai W."/>
            <person name="Tsubouchi T."/>
            <person name="Morono Y."/>
            <person name="Uchiyama I."/>
            <person name="Ito T."/>
            <person name="Fujiyama A."/>
            <person name="Inagaki F."/>
            <person name="Takami H."/>
        </authorList>
    </citation>
    <scope>NUCLEOTIDE SEQUENCE</scope>
    <source>
        <strain evidence="1">Expedition CK06-06</strain>
    </source>
</reference>
<protein>
    <submittedName>
        <fullName evidence="1">Uncharacterized protein</fullName>
    </submittedName>
</protein>
<dbReference type="AlphaFoldDB" id="X1RCZ0"/>
<sequence length="91" mass="9743">PVRVGENLGDYSLQDAKDILAIRALRGRFAGLGGPAGGGQPSGATEKVSEVLTALSPYLNKGSDLDTIKEVLADKLALPHRLWHCSELQYR</sequence>
<proteinExistence type="predicted"/>
<dbReference type="EMBL" id="BARW01005375">
    <property type="protein sequence ID" value="GAI78607.1"/>
    <property type="molecule type" value="Genomic_DNA"/>
</dbReference>
<name>X1RCZ0_9ZZZZ</name>
<accession>X1RCZ0</accession>
<feature type="non-terminal residue" evidence="1">
    <location>
        <position position="1"/>
    </location>
</feature>
<evidence type="ECO:0000313" key="1">
    <source>
        <dbReference type="EMBL" id="GAI78607.1"/>
    </source>
</evidence>
<gene>
    <name evidence="1" type="ORF">S12H4_11765</name>
</gene>
<organism evidence="1">
    <name type="scientific">marine sediment metagenome</name>
    <dbReference type="NCBI Taxonomy" id="412755"/>
    <lineage>
        <taxon>unclassified sequences</taxon>
        <taxon>metagenomes</taxon>
        <taxon>ecological metagenomes</taxon>
    </lineage>
</organism>